<comment type="caution">
    <text evidence="2">The sequence shown here is derived from an EMBL/GenBank/DDBJ whole genome shotgun (WGS) entry which is preliminary data.</text>
</comment>
<dbReference type="RefSeq" id="WP_152756510.1">
    <property type="nucleotide sequence ID" value="NZ_WHLY01000002.1"/>
</dbReference>
<accession>A0A7C9B9T9</accession>
<gene>
    <name evidence="2" type="ORF">GBK04_02365</name>
</gene>
<keyword evidence="1" id="KW-0472">Membrane</keyword>
<dbReference type="EMBL" id="WHLY01000002">
    <property type="protein sequence ID" value="MPR32218.1"/>
    <property type="molecule type" value="Genomic_DNA"/>
</dbReference>
<sequence length="73" mass="8617">MNPKLIKTLLLAAALGFFLLWILEILRTDLSHSYWLMMLSLTFLLLHQYYRLRTLPENPKASPKTKSTKQKKK</sequence>
<feature type="transmembrane region" description="Helical" evidence="1">
    <location>
        <begin position="9"/>
        <end position="26"/>
    </location>
</feature>
<feature type="transmembrane region" description="Helical" evidence="1">
    <location>
        <begin position="32"/>
        <end position="50"/>
    </location>
</feature>
<proteinExistence type="predicted"/>
<organism evidence="2 3">
    <name type="scientific">Salmonirosea aquatica</name>
    <dbReference type="NCBI Taxonomy" id="2654236"/>
    <lineage>
        <taxon>Bacteria</taxon>
        <taxon>Pseudomonadati</taxon>
        <taxon>Bacteroidota</taxon>
        <taxon>Cytophagia</taxon>
        <taxon>Cytophagales</taxon>
        <taxon>Spirosomataceae</taxon>
        <taxon>Salmonirosea</taxon>
    </lineage>
</organism>
<evidence type="ECO:0000313" key="2">
    <source>
        <dbReference type="EMBL" id="MPR32218.1"/>
    </source>
</evidence>
<protein>
    <submittedName>
        <fullName evidence="2">Uncharacterized protein</fullName>
    </submittedName>
</protein>
<reference evidence="2 3" key="1">
    <citation type="submission" date="2019-10" db="EMBL/GenBank/DDBJ databases">
        <title>Draft Genome Sequence of Cytophagaceae sp. SJW1-29.</title>
        <authorList>
            <person name="Choi A."/>
        </authorList>
    </citation>
    <scope>NUCLEOTIDE SEQUENCE [LARGE SCALE GENOMIC DNA]</scope>
    <source>
        <strain evidence="2 3">SJW1-29</strain>
    </source>
</reference>
<evidence type="ECO:0000313" key="3">
    <source>
        <dbReference type="Proteomes" id="UP000479293"/>
    </source>
</evidence>
<keyword evidence="3" id="KW-1185">Reference proteome</keyword>
<evidence type="ECO:0000256" key="1">
    <source>
        <dbReference type="SAM" id="Phobius"/>
    </source>
</evidence>
<dbReference type="Proteomes" id="UP000479293">
    <property type="component" value="Unassembled WGS sequence"/>
</dbReference>
<keyword evidence="1" id="KW-0812">Transmembrane</keyword>
<dbReference type="AlphaFoldDB" id="A0A7C9B9T9"/>
<keyword evidence="1" id="KW-1133">Transmembrane helix</keyword>
<name>A0A7C9B9T9_9BACT</name>